<feature type="transmembrane region" description="Helical" evidence="6">
    <location>
        <begin position="303"/>
        <end position="323"/>
    </location>
</feature>
<reference evidence="7 8" key="1">
    <citation type="submission" date="2024-03" db="EMBL/GenBank/DDBJ databases">
        <title>Community enrichment and isolation of bacterial strains for fucoidan degradation.</title>
        <authorList>
            <person name="Sichert A."/>
        </authorList>
    </citation>
    <scope>NUCLEOTIDE SEQUENCE [LARGE SCALE GENOMIC DNA]</scope>
    <source>
        <strain evidence="7 8">AS26</strain>
    </source>
</reference>
<protein>
    <submittedName>
        <fullName evidence="7">Uncharacterized protein</fullName>
    </submittedName>
</protein>
<feature type="transmembrane region" description="Helical" evidence="6">
    <location>
        <begin position="258"/>
        <end position="282"/>
    </location>
</feature>
<comment type="subcellular location">
    <subcellularLocation>
        <location evidence="1">Cell membrane</location>
        <topology evidence="1">Multi-pass membrane protein</topology>
    </subcellularLocation>
</comment>
<feature type="transmembrane region" description="Helical" evidence="6">
    <location>
        <begin position="225"/>
        <end position="246"/>
    </location>
</feature>
<sequence>MIIDKGNRLFKLLLSTFFAKVFVSFGGILLSISIGNFYNAEILGDFFIFQLSAITVGVIVSLGMNETLVLFCSKNKNEIRISSFFNLSILLSFSLLSIFSLLFFLYDFNDFPESYSVLFHNKFYFIVSSFFCTFNLLLAGFMRGIKKPAYSVLLENGAVSILCIVILFTSKFILKQDVLNIALMYCLATFSIAFIGFFNLKSGNKVYLRKPYNNEIRSFLKTNNYFFIMVICGLVSTSIISLYLGYILDNESVALFRVIQQVAMLISFSIIILNSAMPAHISGLFRDKSLKNIESLSLFTSKYATLISLPIYIISIFYCVEIMKLFNVDISGNTHLFIILATAQLFNVSTGSVASILKMCGFEVELSKVIILTNVICLILLFALAPKLGVLGAIIASSSILILQNAASLYLVKTKLDISAAFYIRKNDL</sequence>
<keyword evidence="3 6" id="KW-0812">Transmembrane</keyword>
<feature type="transmembrane region" description="Helical" evidence="6">
    <location>
        <begin position="153"/>
        <end position="173"/>
    </location>
</feature>
<dbReference type="EMBL" id="JBBMQX010000007">
    <property type="protein sequence ID" value="MEM5532996.1"/>
    <property type="molecule type" value="Genomic_DNA"/>
</dbReference>
<name>A0ABU9TI12_9GAMM</name>
<proteinExistence type="predicted"/>
<gene>
    <name evidence="7" type="ORF">WNY57_11190</name>
</gene>
<feature type="transmembrane region" description="Helical" evidence="6">
    <location>
        <begin position="123"/>
        <end position="141"/>
    </location>
</feature>
<feature type="transmembrane region" description="Helical" evidence="6">
    <location>
        <begin position="46"/>
        <end position="72"/>
    </location>
</feature>
<evidence type="ECO:0000256" key="4">
    <source>
        <dbReference type="ARBA" id="ARBA00022989"/>
    </source>
</evidence>
<dbReference type="RefSeq" id="WP_342879755.1">
    <property type="nucleotide sequence ID" value="NZ_JBBMQX010000007.1"/>
</dbReference>
<evidence type="ECO:0000256" key="6">
    <source>
        <dbReference type="SAM" id="Phobius"/>
    </source>
</evidence>
<evidence type="ECO:0000313" key="7">
    <source>
        <dbReference type="EMBL" id="MEM5532996.1"/>
    </source>
</evidence>
<comment type="caution">
    <text evidence="7">The sequence shown here is derived from an EMBL/GenBank/DDBJ whole genome shotgun (WGS) entry which is preliminary data.</text>
</comment>
<feature type="transmembrane region" description="Helical" evidence="6">
    <location>
        <begin position="12"/>
        <end position="34"/>
    </location>
</feature>
<keyword evidence="4 6" id="KW-1133">Transmembrane helix</keyword>
<keyword evidence="5 6" id="KW-0472">Membrane</keyword>
<evidence type="ECO:0000256" key="2">
    <source>
        <dbReference type="ARBA" id="ARBA00022475"/>
    </source>
</evidence>
<feature type="transmembrane region" description="Helical" evidence="6">
    <location>
        <begin position="335"/>
        <end position="357"/>
    </location>
</feature>
<accession>A0ABU9TI12</accession>
<organism evidence="7 8">
    <name type="scientific">Pseudoalteromonas arctica</name>
    <dbReference type="NCBI Taxonomy" id="394751"/>
    <lineage>
        <taxon>Bacteria</taxon>
        <taxon>Pseudomonadati</taxon>
        <taxon>Pseudomonadota</taxon>
        <taxon>Gammaproteobacteria</taxon>
        <taxon>Alteromonadales</taxon>
        <taxon>Pseudoalteromonadaceae</taxon>
        <taxon>Pseudoalteromonas</taxon>
    </lineage>
</organism>
<dbReference type="PANTHER" id="PTHR30250:SF11">
    <property type="entry name" value="O-ANTIGEN TRANSPORTER-RELATED"/>
    <property type="match status" value="1"/>
</dbReference>
<feature type="transmembrane region" description="Helical" evidence="6">
    <location>
        <begin position="179"/>
        <end position="200"/>
    </location>
</feature>
<feature type="transmembrane region" description="Helical" evidence="6">
    <location>
        <begin position="391"/>
        <end position="412"/>
    </location>
</feature>
<evidence type="ECO:0000256" key="1">
    <source>
        <dbReference type="ARBA" id="ARBA00004651"/>
    </source>
</evidence>
<keyword evidence="8" id="KW-1185">Reference proteome</keyword>
<evidence type="ECO:0000313" key="8">
    <source>
        <dbReference type="Proteomes" id="UP001457661"/>
    </source>
</evidence>
<dbReference type="PANTHER" id="PTHR30250">
    <property type="entry name" value="PST FAMILY PREDICTED COLANIC ACID TRANSPORTER"/>
    <property type="match status" value="1"/>
</dbReference>
<evidence type="ECO:0000256" key="3">
    <source>
        <dbReference type="ARBA" id="ARBA00022692"/>
    </source>
</evidence>
<evidence type="ECO:0000256" key="5">
    <source>
        <dbReference type="ARBA" id="ARBA00023136"/>
    </source>
</evidence>
<dbReference type="Proteomes" id="UP001457661">
    <property type="component" value="Unassembled WGS sequence"/>
</dbReference>
<feature type="transmembrane region" description="Helical" evidence="6">
    <location>
        <begin position="369"/>
        <end position="385"/>
    </location>
</feature>
<dbReference type="InterPro" id="IPR050833">
    <property type="entry name" value="Poly_Biosynth_Transport"/>
</dbReference>
<feature type="transmembrane region" description="Helical" evidence="6">
    <location>
        <begin position="84"/>
        <end position="103"/>
    </location>
</feature>
<keyword evidence="2" id="KW-1003">Cell membrane</keyword>